<name>A0ABV8H4E1_9BACI</name>
<sequence>MINYDFDVVIVGCGPTGATLANFLGEKGLRVGIFEKEPTVYHSPRAQHMDGEVMRIMQSIGLSEEVLKITNRPKGMHFYNDEGKTLMEWEMPEDLGPLGWGSDYMFYQPELEKVLRKGLERYENVSLFLQHEVIEVSQDEEKAVIKVRDGNTETYKEVTTLYAVGCDGSKSMVRKEMGTKFNDYGMHQPWLIIDILAKRPLDLPEYLIQYCEPSRPITFVPVGFGRYRWEIMEITGDDQTEMERKDNIWEILSRWVTPEDADLVRAKFYTFHSLIVEHWGKGRLFLAGDAAHLTPPFFGQGMCSGIRDAANLGWKLPMVIRGEADHSLLESYELEREPHFHSIMDMSMKLGSIVQTTDPEVAKKRDEKMLEGNEKIATLSYPLGSGLQNNKDKLAGIISPQPKLNDGTRMDDYVGNRFSVIIKEELLENVSAETRKIWEEVDAKVLSNECDEIMDYMDDQNIKAMIIRPDRYILGVANNHEGLDLISVKIPVRNKASNRK</sequence>
<proteinExistence type="predicted"/>
<feature type="domain" description="FAD-binding" evidence="2">
    <location>
        <begin position="6"/>
        <end position="346"/>
    </location>
</feature>
<dbReference type="Proteomes" id="UP001595772">
    <property type="component" value="Unassembled WGS sequence"/>
</dbReference>
<dbReference type="InterPro" id="IPR050631">
    <property type="entry name" value="PheA/TfdB_FAD_monoxygenase"/>
</dbReference>
<organism evidence="3 4">
    <name type="scientific">Oceanobacillus longus</name>
    <dbReference type="NCBI Taxonomy" id="930120"/>
    <lineage>
        <taxon>Bacteria</taxon>
        <taxon>Bacillati</taxon>
        <taxon>Bacillota</taxon>
        <taxon>Bacilli</taxon>
        <taxon>Bacillales</taxon>
        <taxon>Bacillaceae</taxon>
        <taxon>Oceanobacillus</taxon>
    </lineage>
</organism>
<evidence type="ECO:0000259" key="2">
    <source>
        <dbReference type="Pfam" id="PF01494"/>
    </source>
</evidence>
<gene>
    <name evidence="3" type="ORF">ACFOUV_15645</name>
</gene>
<accession>A0ABV8H4E1</accession>
<dbReference type="NCBIfam" id="NF004829">
    <property type="entry name" value="PRK06183.1-3"/>
    <property type="match status" value="1"/>
</dbReference>
<protein>
    <submittedName>
        <fullName evidence="3">Bifunctional 3-(3-hydroxy-phenyl)propionate/3-hydroxycinnamic acid hydroxylase</fullName>
    </submittedName>
</protein>
<evidence type="ECO:0000313" key="3">
    <source>
        <dbReference type="EMBL" id="MFC4025229.1"/>
    </source>
</evidence>
<dbReference type="InterPro" id="IPR036188">
    <property type="entry name" value="FAD/NAD-bd_sf"/>
</dbReference>
<dbReference type="SUPFAM" id="SSF51905">
    <property type="entry name" value="FAD/NAD(P)-binding domain"/>
    <property type="match status" value="1"/>
</dbReference>
<dbReference type="RefSeq" id="WP_379497719.1">
    <property type="nucleotide sequence ID" value="NZ_JBHSAO010000011.1"/>
</dbReference>
<dbReference type="PANTHER" id="PTHR43476">
    <property type="entry name" value="3-(3-HYDROXY-PHENYL)PROPIONATE/3-HYDROXYCINNAMIC ACID HYDROXYLASE"/>
    <property type="match status" value="1"/>
</dbReference>
<dbReference type="EMBL" id="JBHSAO010000011">
    <property type="protein sequence ID" value="MFC4025229.1"/>
    <property type="molecule type" value="Genomic_DNA"/>
</dbReference>
<dbReference type="Gene3D" id="3.30.9.10">
    <property type="entry name" value="D-Amino Acid Oxidase, subunit A, domain 2"/>
    <property type="match status" value="1"/>
</dbReference>
<keyword evidence="1" id="KW-0560">Oxidoreductase</keyword>
<evidence type="ECO:0000256" key="1">
    <source>
        <dbReference type="ARBA" id="ARBA00023002"/>
    </source>
</evidence>
<dbReference type="PANTHER" id="PTHR43476:SF3">
    <property type="entry name" value="FAD-BINDING MONOOXYGENASE"/>
    <property type="match status" value="1"/>
</dbReference>
<evidence type="ECO:0000313" key="4">
    <source>
        <dbReference type="Proteomes" id="UP001595772"/>
    </source>
</evidence>
<reference evidence="4" key="1">
    <citation type="journal article" date="2019" name="Int. J. Syst. Evol. Microbiol.">
        <title>The Global Catalogue of Microorganisms (GCM) 10K type strain sequencing project: providing services to taxonomists for standard genome sequencing and annotation.</title>
        <authorList>
            <consortium name="The Broad Institute Genomics Platform"/>
            <consortium name="The Broad Institute Genome Sequencing Center for Infectious Disease"/>
            <person name="Wu L."/>
            <person name="Ma J."/>
        </authorList>
    </citation>
    <scope>NUCLEOTIDE SEQUENCE [LARGE SCALE GENOMIC DNA]</scope>
    <source>
        <strain evidence="4">IBRC-M 10703</strain>
    </source>
</reference>
<dbReference type="PRINTS" id="PR00420">
    <property type="entry name" value="RNGMNOXGNASE"/>
</dbReference>
<dbReference type="Gene3D" id="3.50.50.60">
    <property type="entry name" value="FAD/NAD(P)-binding domain"/>
    <property type="match status" value="1"/>
</dbReference>
<comment type="caution">
    <text evidence="3">The sequence shown here is derived from an EMBL/GenBank/DDBJ whole genome shotgun (WGS) entry which is preliminary data.</text>
</comment>
<dbReference type="Pfam" id="PF01494">
    <property type="entry name" value="FAD_binding_3"/>
    <property type="match status" value="1"/>
</dbReference>
<dbReference type="InterPro" id="IPR002938">
    <property type="entry name" value="FAD-bd"/>
</dbReference>
<keyword evidence="4" id="KW-1185">Reference proteome</keyword>